<sequence>MKTIKFFIIVFVASIFTTVNAQEEGKSIEKETKMSYYEQRALEDAKFEQEFKSENKKDEERFWKDQKSYEDKLKKRDRKAYKAYMKGKRDAYAEHYNHCDHSCYHSDHYYHHASFYYHRYYYEPYPRRTTMRTNIRVGVPSVRIGF</sequence>
<protein>
    <submittedName>
        <fullName evidence="2">Uncharacterized protein</fullName>
    </submittedName>
</protein>
<comment type="caution">
    <text evidence="2">The sequence shown here is derived from an EMBL/GenBank/DDBJ whole genome shotgun (WGS) entry which is preliminary data.</text>
</comment>
<organism evidence="2 3">
    <name type="scientific">Geojedonia litorea</name>
    <dbReference type="NCBI Taxonomy" id="1268269"/>
    <lineage>
        <taxon>Bacteria</taxon>
        <taxon>Pseudomonadati</taxon>
        <taxon>Bacteroidota</taxon>
        <taxon>Flavobacteriia</taxon>
        <taxon>Flavobacteriales</taxon>
        <taxon>Flavobacteriaceae</taxon>
        <taxon>Geojedonia</taxon>
    </lineage>
</organism>
<proteinExistence type="predicted"/>
<feature type="signal peptide" evidence="1">
    <location>
        <begin position="1"/>
        <end position="21"/>
    </location>
</feature>
<dbReference type="Proteomes" id="UP001595953">
    <property type="component" value="Unassembled WGS sequence"/>
</dbReference>
<reference evidence="3" key="1">
    <citation type="journal article" date="2019" name="Int. J. Syst. Evol. Microbiol.">
        <title>The Global Catalogue of Microorganisms (GCM) 10K type strain sequencing project: providing services to taxonomists for standard genome sequencing and annotation.</title>
        <authorList>
            <consortium name="The Broad Institute Genomics Platform"/>
            <consortium name="The Broad Institute Genome Sequencing Center for Infectious Disease"/>
            <person name="Wu L."/>
            <person name="Ma J."/>
        </authorList>
    </citation>
    <scope>NUCLEOTIDE SEQUENCE [LARGE SCALE GENOMIC DNA]</scope>
    <source>
        <strain evidence="3">CCUG 63682</strain>
    </source>
</reference>
<evidence type="ECO:0000256" key="1">
    <source>
        <dbReference type="SAM" id="SignalP"/>
    </source>
</evidence>
<keyword evidence="3" id="KW-1185">Reference proteome</keyword>
<evidence type="ECO:0000313" key="2">
    <source>
        <dbReference type="EMBL" id="MFC4721049.1"/>
    </source>
</evidence>
<dbReference type="EMBL" id="JBHSGP010000004">
    <property type="protein sequence ID" value="MFC4721049.1"/>
    <property type="molecule type" value="Genomic_DNA"/>
</dbReference>
<keyword evidence="1" id="KW-0732">Signal</keyword>
<dbReference type="RefSeq" id="WP_387960378.1">
    <property type="nucleotide sequence ID" value="NZ_JBHSGP010000004.1"/>
</dbReference>
<accession>A0ABV9N0V8</accession>
<name>A0ABV9N0V8_9FLAO</name>
<evidence type="ECO:0000313" key="3">
    <source>
        <dbReference type="Proteomes" id="UP001595953"/>
    </source>
</evidence>
<feature type="chain" id="PRO_5047460853" evidence="1">
    <location>
        <begin position="22"/>
        <end position="146"/>
    </location>
</feature>
<gene>
    <name evidence="2" type="ORF">ACFO5O_01845</name>
</gene>